<dbReference type="GO" id="GO:0005886">
    <property type="term" value="C:plasma membrane"/>
    <property type="evidence" value="ECO:0007669"/>
    <property type="project" value="UniProtKB-SubCell"/>
</dbReference>
<feature type="transmembrane region" description="Helical" evidence="8">
    <location>
        <begin position="192"/>
        <end position="209"/>
    </location>
</feature>
<proteinExistence type="inferred from homology"/>
<evidence type="ECO:0000313" key="10">
    <source>
        <dbReference type="Proteomes" id="UP000471751"/>
    </source>
</evidence>
<comment type="subcellular location">
    <subcellularLocation>
        <location evidence="1">Cell membrane</location>
        <topology evidence="1">Multi-pass membrane protein</topology>
    </subcellularLocation>
</comment>
<evidence type="ECO:0000256" key="8">
    <source>
        <dbReference type="SAM" id="Phobius"/>
    </source>
</evidence>
<evidence type="ECO:0000256" key="2">
    <source>
        <dbReference type="ARBA" id="ARBA00005914"/>
    </source>
</evidence>
<comment type="caution">
    <text evidence="9">The sequence shown here is derived from an EMBL/GenBank/DDBJ whole genome shotgun (WGS) entry which is preliminary data.</text>
</comment>
<protein>
    <submittedName>
        <fullName evidence="9">Urea transporter</fullName>
    </submittedName>
</protein>
<comment type="similarity">
    <text evidence="2">Belongs to the urea transporter family.</text>
</comment>
<evidence type="ECO:0000256" key="3">
    <source>
        <dbReference type="ARBA" id="ARBA00022475"/>
    </source>
</evidence>
<evidence type="ECO:0000256" key="1">
    <source>
        <dbReference type="ARBA" id="ARBA00004651"/>
    </source>
</evidence>
<keyword evidence="5 8" id="KW-1133">Transmembrane helix</keyword>
<name>A0A6I5RPK0_9PSED</name>
<evidence type="ECO:0000256" key="4">
    <source>
        <dbReference type="ARBA" id="ARBA00022692"/>
    </source>
</evidence>
<feature type="site" description="Important for channel permeability" evidence="7">
    <location>
        <position position="265"/>
    </location>
</feature>
<dbReference type="Gene3D" id="1.10.3430.10">
    <property type="entry name" value="Ammonium transporter AmtB like domains"/>
    <property type="match status" value="1"/>
</dbReference>
<sequence length="295" mass="31036">MYTKHFVNPCPDWATALLNGFSQVLLQCNPLCGLCCLLAILLTAPDLIGGALLGALAGLLTAQRRGYTRSDRQSGLYSYNGVLIGLLLSHALPWTAILPPLIIAAGGLSSMLVHQWLKRTGPNSLLPAYTTPFVLLGWAALAMSEPTASSTAVDSNPLFALARGLGQIFLLDQPLAGVLIALGLLIANRYAAAWALLGSALGGSVALLVGAETNAVFNGLYGFNAALAALAFSQTRSQPWRPLLAIALAILLQPGFAHLAVPGLTAPFILACWLLHVGIRASRQPLAHGSRRLHR</sequence>
<evidence type="ECO:0000256" key="5">
    <source>
        <dbReference type="ARBA" id="ARBA00022989"/>
    </source>
</evidence>
<evidence type="ECO:0000256" key="7">
    <source>
        <dbReference type="PIRSR" id="PIRSR016502-1"/>
    </source>
</evidence>
<dbReference type="GO" id="GO:0015204">
    <property type="term" value="F:urea transmembrane transporter activity"/>
    <property type="evidence" value="ECO:0007669"/>
    <property type="project" value="InterPro"/>
</dbReference>
<dbReference type="PANTHER" id="PTHR10464:SF4">
    <property type="entry name" value="UREA TRANSPORTER"/>
    <property type="match status" value="1"/>
</dbReference>
<dbReference type="Pfam" id="PF03253">
    <property type="entry name" value="UT"/>
    <property type="match status" value="1"/>
</dbReference>
<feature type="transmembrane region" description="Helical" evidence="8">
    <location>
        <begin position="264"/>
        <end position="282"/>
    </location>
</feature>
<keyword evidence="4 8" id="KW-0812">Transmembrane</keyword>
<evidence type="ECO:0000313" key="9">
    <source>
        <dbReference type="EMBL" id="NES10092.1"/>
    </source>
</evidence>
<dbReference type="EMBL" id="JAAHBT010000099">
    <property type="protein sequence ID" value="NES10092.1"/>
    <property type="molecule type" value="Genomic_DNA"/>
</dbReference>
<dbReference type="RefSeq" id="WP_163935649.1">
    <property type="nucleotide sequence ID" value="NZ_BMQU01000009.1"/>
</dbReference>
<organism evidence="9 10">
    <name type="scientific">Pseudomonas laurentiana</name>
    <dbReference type="NCBI Taxonomy" id="2364649"/>
    <lineage>
        <taxon>Bacteria</taxon>
        <taxon>Pseudomonadati</taxon>
        <taxon>Pseudomonadota</taxon>
        <taxon>Gammaproteobacteria</taxon>
        <taxon>Pseudomonadales</taxon>
        <taxon>Pseudomonadaceae</taxon>
        <taxon>Pseudomonas</taxon>
    </lineage>
</organism>
<evidence type="ECO:0000256" key="6">
    <source>
        <dbReference type="ARBA" id="ARBA00023136"/>
    </source>
</evidence>
<feature type="transmembrane region" description="Helical" evidence="8">
    <location>
        <begin position="31"/>
        <end position="62"/>
    </location>
</feature>
<dbReference type="AlphaFoldDB" id="A0A6I5RPK0"/>
<feature type="transmembrane region" description="Helical" evidence="8">
    <location>
        <begin position="164"/>
        <end position="185"/>
    </location>
</feature>
<dbReference type="PANTHER" id="PTHR10464">
    <property type="entry name" value="UREA TRANSPORTER"/>
    <property type="match status" value="1"/>
</dbReference>
<keyword evidence="10" id="KW-1185">Reference proteome</keyword>
<keyword evidence="3" id="KW-1003">Cell membrane</keyword>
<dbReference type="Proteomes" id="UP000471751">
    <property type="component" value="Unassembled WGS sequence"/>
</dbReference>
<keyword evidence="6 8" id="KW-0472">Membrane</keyword>
<dbReference type="PIRSF" id="PIRSF016502">
    <property type="entry name" value="Urea_transporter"/>
    <property type="match status" value="1"/>
</dbReference>
<dbReference type="InterPro" id="IPR004937">
    <property type="entry name" value="Urea_transporter"/>
</dbReference>
<dbReference type="InterPro" id="IPR029020">
    <property type="entry name" value="Ammonium/urea_transptr"/>
</dbReference>
<accession>A0A6I5RPK0</accession>
<gene>
    <name evidence="9" type="ORF">G3O07_10610</name>
</gene>
<reference evidence="9 10" key="1">
    <citation type="submission" date="2020-02" db="EMBL/GenBank/DDBJ databases">
        <title>Broccoli isolated Pseudomonas sp.</title>
        <authorList>
            <person name="Fujikawa T."/>
            <person name="Sawada H."/>
        </authorList>
    </citation>
    <scope>NUCLEOTIDE SEQUENCE [LARGE SCALE GENOMIC DNA]</scope>
    <source>
        <strain evidence="9 10">JCM 32154</strain>
    </source>
</reference>